<evidence type="ECO:0000313" key="2">
    <source>
        <dbReference type="EMBL" id="CAG6646441.1"/>
    </source>
</evidence>
<protein>
    <submittedName>
        <fullName evidence="2">Uncharacterized protein</fullName>
    </submittedName>
</protein>
<feature type="transmembrane region" description="Helical" evidence="1">
    <location>
        <begin position="26"/>
        <end position="46"/>
    </location>
</feature>
<name>A0A8D8R9Z3_9HEMI</name>
<reference evidence="2" key="1">
    <citation type="submission" date="2021-05" db="EMBL/GenBank/DDBJ databases">
        <authorList>
            <person name="Alioto T."/>
            <person name="Alioto T."/>
            <person name="Gomez Garrido J."/>
        </authorList>
    </citation>
    <scope>NUCLEOTIDE SEQUENCE</scope>
</reference>
<evidence type="ECO:0000256" key="1">
    <source>
        <dbReference type="SAM" id="Phobius"/>
    </source>
</evidence>
<feature type="transmembrane region" description="Helical" evidence="1">
    <location>
        <begin position="58"/>
        <end position="80"/>
    </location>
</feature>
<dbReference type="EMBL" id="HBUF01141833">
    <property type="protein sequence ID" value="CAG6646441.1"/>
    <property type="molecule type" value="Transcribed_RNA"/>
</dbReference>
<proteinExistence type="predicted"/>
<accession>A0A8D8R9Z3</accession>
<dbReference type="AlphaFoldDB" id="A0A8D8R9Z3"/>
<keyword evidence="1" id="KW-1133">Transmembrane helix</keyword>
<organism evidence="2">
    <name type="scientific">Cacopsylla melanoneura</name>
    <dbReference type="NCBI Taxonomy" id="428564"/>
    <lineage>
        <taxon>Eukaryota</taxon>
        <taxon>Metazoa</taxon>
        <taxon>Ecdysozoa</taxon>
        <taxon>Arthropoda</taxon>
        <taxon>Hexapoda</taxon>
        <taxon>Insecta</taxon>
        <taxon>Pterygota</taxon>
        <taxon>Neoptera</taxon>
        <taxon>Paraneoptera</taxon>
        <taxon>Hemiptera</taxon>
        <taxon>Sternorrhyncha</taxon>
        <taxon>Psylloidea</taxon>
        <taxon>Psyllidae</taxon>
        <taxon>Psyllinae</taxon>
        <taxon>Cacopsylla</taxon>
    </lineage>
</organism>
<keyword evidence="1" id="KW-0812">Transmembrane</keyword>
<sequence length="100" mass="11610">MGLEALSRGLQTASSMLEFWKTFFEGIFSSSVLGFFLCTTGRISLIWQPCLDFKFLSLHFFILELVPHLLQTFLFFIAFLRTSSFPSYSYLLQITTVFRL</sequence>
<keyword evidence="1" id="KW-0472">Membrane</keyword>